<protein>
    <submittedName>
        <fullName evidence="4">TIGR03943 family protein</fullName>
    </submittedName>
</protein>
<keyword evidence="1" id="KW-0472">Membrane</keyword>
<proteinExistence type="predicted"/>
<dbReference type="InterPro" id="IPR048447">
    <property type="entry name" value="DUF1980_C"/>
</dbReference>
<feature type="transmembrane region" description="Helical" evidence="1">
    <location>
        <begin position="7"/>
        <end position="31"/>
    </location>
</feature>
<dbReference type="EMBL" id="VRSW01000001">
    <property type="protein sequence ID" value="TXK06738.1"/>
    <property type="molecule type" value="Genomic_DNA"/>
</dbReference>
<dbReference type="Pfam" id="PF21537">
    <property type="entry name" value="DUF1980_C"/>
    <property type="match status" value="1"/>
</dbReference>
<dbReference type="InterPro" id="IPR048493">
    <property type="entry name" value="DUF1980_N"/>
</dbReference>
<dbReference type="PANTHER" id="PTHR40047:SF1">
    <property type="entry name" value="UPF0703 PROTEIN YCGQ"/>
    <property type="match status" value="1"/>
</dbReference>
<feature type="domain" description="DUF1980" evidence="3">
    <location>
        <begin position="157"/>
        <end position="245"/>
    </location>
</feature>
<feature type="transmembrane region" description="Helical" evidence="1">
    <location>
        <begin position="79"/>
        <end position="102"/>
    </location>
</feature>
<name>A0A5C8HU84_9MICO</name>
<gene>
    <name evidence="4" type="ORF">FVP60_06665</name>
</gene>
<reference evidence="4 5" key="1">
    <citation type="submission" date="2019-08" db="EMBL/GenBank/DDBJ databases">
        <authorList>
            <person name="Dong K."/>
        </authorList>
    </citation>
    <scope>NUCLEOTIDE SEQUENCE [LARGE SCALE GENOMIC DNA]</scope>
    <source>
        <strain evidence="4 5">M4-8</strain>
    </source>
</reference>
<evidence type="ECO:0000259" key="2">
    <source>
        <dbReference type="Pfam" id="PF09323"/>
    </source>
</evidence>
<dbReference type="Proteomes" id="UP000321196">
    <property type="component" value="Unassembled WGS sequence"/>
</dbReference>
<dbReference type="Pfam" id="PF09323">
    <property type="entry name" value="DUF1980"/>
    <property type="match status" value="1"/>
</dbReference>
<accession>A0A5C8HU84</accession>
<sequence length="245" mass="24636">MATRLLGVGITAAIAVVTIVLAATGSLALYINPDGSWFAIGMAVVALTGCVASFAIPLGREAEHDHDHGHVAQAPARRAAGAVAGAVGGTIALVVVAAALLLPPASLSAQTAMDRDLGVTPLFGGDDVIALATTGDTATFGVGDWASVFATAPDSRLYEGTTVTLTGFVTPSKSGGGSQLTRLVVTHCVIDAQPASVPLVELASSEETGQWVSVTGTVEANSAGDLVVRATEVTPIDEPADPYEY</sequence>
<dbReference type="PANTHER" id="PTHR40047">
    <property type="entry name" value="UPF0703 PROTEIN YCGQ"/>
    <property type="match status" value="1"/>
</dbReference>
<evidence type="ECO:0000259" key="3">
    <source>
        <dbReference type="Pfam" id="PF21537"/>
    </source>
</evidence>
<evidence type="ECO:0000313" key="5">
    <source>
        <dbReference type="Proteomes" id="UP000321196"/>
    </source>
</evidence>
<dbReference type="AlphaFoldDB" id="A0A5C8HU84"/>
<keyword evidence="1" id="KW-0812">Transmembrane</keyword>
<keyword evidence="1" id="KW-1133">Transmembrane helix</keyword>
<dbReference type="OrthoDB" id="359029at2"/>
<dbReference type="InterPro" id="IPR015402">
    <property type="entry name" value="DUF1980"/>
</dbReference>
<dbReference type="NCBIfam" id="TIGR03943">
    <property type="entry name" value="TIGR03943 family putative permease subunit"/>
    <property type="match status" value="1"/>
</dbReference>
<organism evidence="4 5">
    <name type="scientific">Microbacterium mitrae</name>
    <dbReference type="NCBI Taxonomy" id="664640"/>
    <lineage>
        <taxon>Bacteria</taxon>
        <taxon>Bacillati</taxon>
        <taxon>Actinomycetota</taxon>
        <taxon>Actinomycetes</taxon>
        <taxon>Micrococcales</taxon>
        <taxon>Microbacteriaceae</taxon>
        <taxon>Microbacterium</taxon>
    </lineage>
</organism>
<keyword evidence="5" id="KW-1185">Reference proteome</keyword>
<feature type="domain" description="DUF1980" evidence="2">
    <location>
        <begin position="13"/>
        <end position="114"/>
    </location>
</feature>
<evidence type="ECO:0000313" key="4">
    <source>
        <dbReference type="EMBL" id="TXK06738.1"/>
    </source>
</evidence>
<comment type="caution">
    <text evidence="4">The sequence shown here is derived from an EMBL/GenBank/DDBJ whole genome shotgun (WGS) entry which is preliminary data.</text>
</comment>
<feature type="transmembrane region" description="Helical" evidence="1">
    <location>
        <begin position="37"/>
        <end position="58"/>
    </location>
</feature>
<evidence type="ECO:0000256" key="1">
    <source>
        <dbReference type="SAM" id="Phobius"/>
    </source>
</evidence>
<dbReference type="InterPro" id="IPR052955">
    <property type="entry name" value="UPF0703_membrane_permease"/>
</dbReference>